<keyword evidence="8 10" id="KW-0720">Serine protease</keyword>
<accession>A0A1I1VWV4</accession>
<dbReference type="GO" id="GO:0006508">
    <property type="term" value="P:proteolysis"/>
    <property type="evidence" value="ECO:0007669"/>
    <property type="project" value="UniProtKB-KW"/>
</dbReference>
<dbReference type="PRINTS" id="PR00723">
    <property type="entry name" value="SUBTILISIN"/>
</dbReference>
<feature type="active site" description="Charge relay system" evidence="10">
    <location>
        <position position="352"/>
    </location>
</feature>
<evidence type="ECO:0000256" key="9">
    <source>
        <dbReference type="ARBA" id="ARBA00022837"/>
    </source>
</evidence>
<dbReference type="PROSITE" id="PS51272">
    <property type="entry name" value="SLH"/>
    <property type="match status" value="3"/>
</dbReference>
<dbReference type="GO" id="GO:0005576">
    <property type="term" value="C:extracellular region"/>
    <property type="evidence" value="ECO:0007669"/>
    <property type="project" value="UniProtKB-SubCell"/>
</dbReference>
<dbReference type="InterPro" id="IPR015500">
    <property type="entry name" value="Peptidase_S8_subtilisin-rel"/>
</dbReference>
<name>A0A1I1VWV4_9BACI</name>
<evidence type="ECO:0000256" key="4">
    <source>
        <dbReference type="ARBA" id="ARBA00022525"/>
    </source>
</evidence>
<evidence type="ECO:0000256" key="1">
    <source>
        <dbReference type="ARBA" id="ARBA00001913"/>
    </source>
</evidence>
<organism evidence="13 14">
    <name type="scientific">Lentibacillus persicus</name>
    <dbReference type="NCBI Taxonomy" id="640948"/>
    <lineage>
        <taxon>Bacteria</taxon>
        <taxon>Bacillati</taxon>
        <taxon>Bacillota</taxon>
        <taxon>Bacilli</taxon>
        <taxon>Bacillales</taxon>
        <taxon>Bacillaceae</taxon>
        <taxon>Lentibacillus</taxon>
    </lineage>
</organism>
<protein>
    <submittedName>
        <fullName evidence="13">Serine protease, subtilisin family</fullName>
    </submittedName>
</protein>
<keyword evidence="4" id="KW-0964">Secreted</keyword>
<keyword evidence="9" id="KW-0106">Calcium</keyword>
<keyword evidence="7 10" id="KW-0378">Hydrolase</keyword>
<feature type="active site" description="Charge relay system" evidence="10">
    <location>
        <position position="166"/>
    </location>
</feature>
<dbReference type="InterPro" id="IPR001119">
    <property type="entry name" value="SLH_dom"/>
</dbReference>
<comment type="subcellular location">
    <subcellularLocation>
        <location evidence="2">Secreted</location>
    </subcellularLocation>
</comment>
<proteinExistence type="inferred from homology"/>
<evidence type="ECO:0000313" key="14">
    <source>
        <dbReference type="Proteomes" id="UP000199474"/>
    </source>
</evidence>
<evidence type="ECO:0000256" key="10">
    <source>
        <dbReference type="PROSITE-ProRule" id="PRU01240"/>
    </source>
</evidence>
<reference evidence="14" key="1">
    <citation type="submission" date="2016-10" db="EMBL/GenBank/DDBJ databases">
        <authorList>
            <person name="Varghese N."/>
            <person name="Submissions S."/>
        </authorList>
    </citation>
    <scope>NUCLEOTIDE SEQUENCE [LARGE SCALE GENOMIC DNA]</scope>
    <source>
        <strain evidence="14">DSM 22530</strain>
    </source>
</reference>
<evidence type="ECO:0000256" key="7">
    <source>
        <dbReference type="ARBA" id="ARBA00022801"/>
    </source>
</evidence>
<keyword evidence="6" id="KW-0732">Signal</keyword>
<evidence type="ECO:0000256" key="8">
    <source>
        <dbReference type="ARBA" id="ARBA00022825"/>
    </source>
</evidence>
<dbReference type="InterPro" id="IPR050131">
    <property type="entry name" value="Peptidase_S8_subtilisin-like"/>
</dbReference>
<feature type="active site" description="Charge relay system" evidence="10">
    <location>
        <position position="199"/>
    </location>
</feature>
<evidence type="ECO:0000313" key="13">
    <source>
        <dbReference type="EMBL" id="SFD86568.1"/>
    </source>
</evidence>
<dbReference type="EMBL" id="FOMR01000005">
    <property type="protein sequence ID" value="SFD86568.1"/>
    <property type="molecule type" value="Genomic_DNA"/>
</dbReference>
<dbReference type="InterPro" id="IPR023828">
    <property type="entry name" value="Peptidase_S8_Ser-AS"/>
</dbReference>
<dbReference type="InterPro" id="IPR023827">
    <property type="entry name" value="Peptidase_S8_Asp-AS"/>
</dbReference>
<feature type="domain" description="SLH" evidence="12">
    <location>
        <begin position="586"/>
        <end position="644"/>
    </location>
</feature>
<evidence type="ECO:0000256" key="2">
    <source>
        <dbReference type="ARBA" id="ARBA00004613"/>
    </source>
</evidence>
<evidence type="ECO:0000256" key="5">
    <source>
        <dbReference type="ARBA" id="ARBA00022670"/>
    </source>
</evidence>
<dbReference type="PANTHER" id="PTHR43806:SF11">
    <property type="entry name" value="CEREVISIN-RELATED"/>
    <property type="match status" value="1"/>
</dbReference>
<dbReference type="Gene3D" id="2.60.120.380">
    <property type="match status" value="1"/>
</dbReference>
<evidence type="ECO:0000256" key="11">
    <source>
        <dbReference type="RuleBase" id="RU003355"/>
    </source>
</evidence>
<comment type="cofactor">
    <cofactor evidence="1">
        <name>Ca(2+)</name>
        <dbReference type="ChEBI" id="CHEBI:29108"/>
    </cofactor>
</comment>
<dbReference type="InterPro" id="IPR036852">
    <property type="entry name" value="Peptidase_S8/S53_dom_sf"/>
</dbReference>
<evidence type="ECO:0000256" key="3">
    <source>
        <dbReference type="ARBA" id="ARBA00011073"/>
    </source>
</evidence>
<dbReference type="PANTHER" id="PTHR43806">
    <property type="entry name" value="PEPTIDASE S8"/>
    <property type="match status" value="1"/>
</dbReference>
<dbReference type="PROSITE" id="PS00136">
    <property type="entry name" value="SUBTILASE_ASP"/>
    <property type="match status" value="1"/>
</dbReference>
<dbReference type="InterPro" id="IPR034084">
    <property type="entry name" value="Thermitase-like_dom"/>
</dbReference>
<comment type="similarity">
    <text evidence="3 10 11">Belongs to the peptidase S8 family.</text>
</comment>
<evidence type="ECO:0000256" key="6">
    <source>
        <dbReference type="ARBA" id="ARBA00022729"/>
    </source>
</evidence>
<dbReference type="GO" id="GO:0004252">
    <property type="term" value="F:serine-type endopeptidase activity"/>
    <property type="evidence" value="ECO:0007669"/>
    <property type="project" value="UniProtKB-UniRule"/>
</dbReference>
<dbReference type="AlphaFoldDB" id="A0A1I1VWV4"/>
<dbReference type="RefSeq" id="WP_177183383.1">
    <property type="nucleotide sequence ID" value="NZ_FOMR01000005.1"/>
</dbReference>
<dbReference type="PROSITE" id="PS00138">
    <property type="entry name" value="SUBTILASE_SER"/>
    <property type="match status" value="1"/>
</dbReference>
<dbReference type="Pfam" id="PF00395">
    <property type="entry name" value="SLH"/>
    <property type="match status" value="3"/>
</dbReference>
<dbReference type="CDD" id="cd07484">
    <property type="entry name" value="Peptidases_S8_Thermitase_like"/>
    <property type="match status" value="1"/>
</dbReference>
<feature type="domain" description="SLH" evidence="12">
    <location>
        <begin position="523"/>
        <end position="585"/>
    </location>
</feature>
<gene>
    <name evidence="13" type="ORF">SAMN05216238_10524</name>
</gene>
<evidence type="ECO:0000259" key="12">
    <source>
        <dbReference type="PROSITE" id="PS51272"/>
    </source>
</evidence>
<dbReference type="STRING" id="640948.SAMN05216238_10524"/>
<keyword evidence="14" id="KW-1185">Reference proteome</keyword>
<dbReference type="SUPFAM" id="SSF52743">
    <property type="entry name" value="Subtilisin-like"/>
    <property type="match status" value="1"/>
</dbReference>
<keyword evidence="5 10" id="KW-0645">Protease</keyword>
<dbReference type="InterPro" id="IPR000209">
    <property type="entry name" value="Peptidase_S8/S53_dom"/>
</dbReference>
<feature type="domain" description="SLH" evidence="12">
    <location>
        <begin position="645"/>
        <end position="702"/>
    </location>
</feature>
<dbReference type="Pfam" id="PF00082">
    <property type="entry name" value="Peptidase_S8"/>
    <property type="match status" value="1"/>
</dbReference>
<dbReference type="PROSITE" id="PS51892">
    <property type="entry name" value="SUBTILASE"/>
    <property type="match status" value="1"/>
</dbReference>
<sequence>MRWRGYYILFILSVVLFGMAMSTGSVLAEDSSRIQSEYRKAKASAELAESENAQDGAAVHDRRIIIKVKKDATFKPMNLGLKKVEQRAQTQYITVRVPENADYHKKLTIVREHPAVEMAEPDYQRELSYIPDAPGYGEQWYLDRIRMPEAWELERGSDEITVAVLDSGVDRDHPDLEGRVLPGYDVVNDKPDPTDNLGHGTRVAGIIAANPDSPGITGMDFNVNILPIKVVNADGEIASQDVQKGIYYAIEHGADIINMSLGANQYSELEEEAIAAAEEAGITLVAAAGNDGLNRPFYPASYPGVISVSATDKNDERPWFSNYGRYVDIAAPGLSIYSTALNGEHTIDDGTSFSAPMISGMSALLKAAHPDAERDQIEWMMEKSADQVSGKRWTESLGYGRLNAYSALQTDMPEWSNDVSDEKDGATNVQLDEPMEATLASPMDTDWFQVDVDFEGLLHVSIPDDSSMLDLVSATEGPDGERQFFDNAGKGSGEDFVLPVEKGTYHIAVFDAYDHWSEKGYQIEVSKTYFEDAGMYREQIDALVEDGVIRGFPDGEFKPERNITRLQAVKMLLKDMEVDWHEYDAADPGFSDMHPKMDGFHAVAAAADIGFIKGKNDNTFDPNGQLTRGQMAAILVKAYRLEGGSSLEFADVPDDHWAHDVISTLVHNNIAKGYPDNTYRPAEKITRQHFTTLLYNTRDRGT</sequence>
<dbReference type="InterPro" id="IPR022398">
    <property type="entry name" value="Peptidase_S8_His-AS"/>
</dbReference>
<dbReference type="Proteomes" id="UP000199474">
    <property type="component" value="Unassembled WGS sequence"/>
</dbReference>
<dbReference type="PROSITE" id="PS00137">
    <property type="entry name" value="SUBTILASE_HIS"/>
    <property type="match status" value="1"/>
</dbReference>
<dbReference type="Gene3D" id="3.40.50.200">
    <property type="entry name" value="Peptidase S8/S53 domain"/>
    <property type="match status" value="1"/>
</dbReference>